<dbReference type="SUPFAM" id="SSF55681">
    <property type="entry name" value="Class II aaRS and biotin synthetases"/>
    <property type="match status" value="1"/>
</dbReference>
<dbReference type="Gene3D" id="3.30.930.10">
    <property type="entry name" value="Bira Bifunctional Protein, Domain 2"/>
    <property type="match status" value="1"/>
</dbReference>
<keyword evidence="2 11" id="KW-0436">Ligase</keyword>
<dbReference type="InterPro" id="IPR006195">
    <property type="entry name" value="aa-tRNA-synth_II"/>
</dbReference>
<dbReference type="InterPro" id="IPR016061">
    <property type="entry name" value="Pro-tRNA_ligase_II_C"/>
</dbReference>
<dbReference type="SUPFAM" id="SSF64586">
    <property type="entry name" value="C-terminal domain of ProRS"/>
    <property type="match status" value="1"/>
</dbReference>
<dbReference type="InterPro" id="IPR004499">
    <property type="entry name" value="Pro-tRNA-ligase_IIa_arc-type"/>
</dbReference>
<dbReference type="InterPro" id="IPR017449">
    <property type="entry name" value="Pro-tRNA_synth_II"/>
</dbReference>
<sequence length="570" mass="63732">MESQQQQAAPAAEQAAPAPVAEQRKKPTAEEIEERKRQTDELRKKRAAEQRSKTAQQKPAAAAGKEESPAGTPSPAAATATAATPETFNFPKDREGFAAWYDNIMTFADIVDRRYPVKGMPILKPYGYFMHNQIMKFAEQEWESQGIQGAQFPVLIPADFLGREKEHVKGFEKECFWVTKGGENDLETKCALRPTSETAMYPMYALWIRSFRDLPLKMYQTNSVYRYETKDTRPLIRVREIPWNEGHTCHATAADALDCLEQAWGSYTRMTRDLLGFTGVRIRRAVWDKFAGSEHTDVLDTIMPCGRVLQAVGAHYLGQKFARVFDIKFLNKENAWEYAYMTCFGISTRILAAALAIHGDQKGLVLPPMLAQKQVVIVPILVGKKTSYEEVINKAKEYRDVLMRAGIRAYVDDTPSSPGEKFYYWEMKGVPLRMEVGPRDVQNGTCVVVRRDTGEKSTIQGADVAAACRAGLDALLANIRAKGLEFHRTHITTCNTVEEMVHAIQVVGGFARIPFHSMGMEAKVSDERVHELCGGEVRGFSPAEEVPAPGTLCIITGKPATVWAYVARAY</sequence>
<evidence type="ECO:0000256" key="5">
    <source>
        <dbReference type="ARBA" id="ARBA00022917"/>
    </source>
</evidence>
<evidence type="ECO:0000256" key="6">
    <source>
        <dbReference type="ARBA" id="ARBA00023146"/>
    </source>
</evidence>
<evidence type="ECO:0000256" key="1">
    <source>
        <dbReference type="ARBA" id="ARBA00012831"/>
    </source>
</evidence>
<dbReference type="InterPro" id="IPR045864">
    <property type="entry name" value="aa-tRNA-synth_II/BPL/LPL"/>
</dbReference>
<dbReference type="Proteomes" id="UP001141327">
    <property type="component" value="Unassembled WGS sequence"/>
</dbReference>
<evidence type="ECO:0000256" key="4">
    <source>
        <dbReference type="ARBA" id="ARBA00022840"/>
    </source>
</evidence>
<dbReference type="InterPro" id="IPR002314">
    <property type="entry name" value="aa-tRNA-synt_IIb"/>
</dbReference>
<evidence type="ECO:0000256" key="3">
    <source>
        <dbReference type="ARBA" id="ARBA00022741"/>
    </source>
</evidence>
<feature type="compositionally biased region" description="Low complexity" evidence="9">
    <location>
        <begin position="69"/>
        <end position="85"/>
    </location>
</feature>
<dbReference type="GO" id="GO:0016874">
    <property type="term" value="F:ligase activity"/>
    <property type="evidence" value="ECO:0007669"/>
    <property type="project" value="UniProtKB-KW"/>
</dbReference>
<dbReference type="EC" id="6.1.1.15" evidence="1"/>
<dbReference type="InterPro" id="IPR002316">
    <property type="entry name" value="Pro-tRNA-ligase_IIa"/>
</dbReference>
<dbReference type="SUPFAM" id="SSF52954">
    <property type="entry name" value="Class II aaRS ABD-related"/>
    <property type="match status" value="1"/>
</dbReference>
<dbReference type="PANTHER" id="PTHR43382:SF2">
    <property type="entry name" value="BIFUNCTIONAL GLUTAMATE_PROLINE--TRNA LIGASE"/>
    <property type="match status" value="1"/>
</dbReference>
<dbReference type="InterPro" id="IPR036621">
    <property type="entry name" value="Anticodon-bd_dom_sf"/>
</dbReference>
<keyword evidence="12" id="KW-1185">Reference proteome</keyword>
<evidence type="ECO:0000259" key="10">
    <source>
        <dbReference type="PROSITE" id="PS50862"/>
    </source>
</evidence>
<feature type="compositionally biased region" description="Basic and acidic residues" evidence="9">
    <location>
        <begin position="22"/>
        <end position="52"/>
    </location>
</feature>
<dbReference type="Gene3D" id="3.40.50.800">
    <property type="entry name" value="Anticodon-binding domain"/>
    <property type="match status" value="1"/>
</dbReference>
<dbReference type="SMART" id="SM00946">
    <property type="entry name" value="ProRS-C_1"/>
    <property type="match status" value="1"/>
</dbReference>
<reference evidence="11" key="1">
    <citation type="journal article" date="2022" name="bioRxiv">
        <title>Genomics of Preaxostyla Flagellates Illuminates Evolutionary Transitions and the Path Towards Mitochondrial Loss.</title>
        <authorList>
            <person name="Novak L.V.F."/>
            <person name="Treitli S.C."/>
            <person name="Pyrih J."/>
            <person name="Halakuc P."/>
            <person name="Pipaliya S.V."/>
            <person name="Vacek V."/>
            <person name="Brzon O."/>
            <person name="Soukal P."/>
            <person name="Eme L."/>
            <person name="Dacks J.B."/>
            <person name="Karnkowska A."/>
            <person name="Elias M."/>
            <person name="Hampl V."/>
        </authorList>
    </citation>
    <scope>NUCLEOTIDE SEQUENCE</scope>
    <source>
        <strain evidence="11">RCP-MX</strain>
    </source>
</reference>
<comment type="catalytic activity">
    <reaction evidence="8">
        <text>tRNA(Pro) + L-proline + ATP = L-prolyl-tRNA(Pro) + AMP + diphosphate</text>
        <dbReference type="Rhea" id="RHEA:14305"/>
        <dbReference type="Rhea" id="RHEA-COMP:9700"/>
        <dbReference type="Rhea" id="RHEA-COMP:9702"/>
        <dbReference type="ChEBI" id="CHEBI:30616"/>
        <dbReference type="ChEBI" id="CHEBI:33019"/>
        <dbReference type="ChEBI" id="CHEBI:60039"/>
        <dbReference type="ChEBI" id="CHEBI:78442"/>
        <dbReference type="ChEBI" id="CHEBI:78532"/>
        <dbReference type="ChEBI" id="CHEBI:456215"/>
        <dbReference type="EC" id="6.1.1.15"/>
    </reaction>
</comment>
<name>A0ABQ8UBN1_9EUKA</name>
<dbReference type="HAMAP" id="MF_01571">
    <property type="entry name" value="Pro_tRNA_synth_type3"/>
    <property type="match status" value="1"/>
</dbReference>
<dbReference type="PRINTS" id="PR01046">
    <property type="entry name" value="TRNASYNTHPRO"/>
</dbReference>
<feature type="domain" description="Aminoacyl-transfer RNA synthetases class-II family profile" evidence="10">
    <location>
        <begin position="123"/>
        <end position="367"/>
    </location>
</feature>
<evidence type="ECO:0000313" key="12">
    <source>
        <dbReference type="Proteomes" id="UP001141327"/>
    </source>
</evidence>
<feature type="compositionally biased region" description="Low complexity" evidence="9">
    <location>
        <begin position="1"/>
        <end position="21"/>
    </location>
</feature>
<dbReference type="Pfam" id="PF03129">
    <property type="entry name" value="HGTP_anticodon"/>
    <property type="match status" value="1"/>
</dbReference>
<evidence type="ECO:0000313" key="11">
    <source>
        <dbReference type="EMBL" id="KAJ4456699.1"/>
    </source>
</evidence>
<dbReference type="PANTHER" id="PTHR43382">
    <property type="entry name" value="PROLYL-TRNA SYNTHETASE"/>
    <property type="match status" value="1"/>
</dbReference>
<keyword evidence="3" id="KW-0547">Nucleotide-binding</keyword>
<proteinExistence type="inferred from homology"/>
<keyword evidence="6" id="KW-0030">Aminoacyl-tRNA synthetase</keyword>
<accession>A0ABQ8UBN1</accession>
<evidence type="ECO:0000256" key="8">
    <source>
        <dbReference type="ARBA" id="ARBA00047671"/>
    </source>
</evidence>
<gene>
    <name evidence="11" type="ORF">PAPYR_8004</name>
</gene>
<keyword evidence="4" id="KW-0067">ATP-binding</keyword>
<evidence type="ECO:0000256" key="7">
    <source>
        <dbReference type="ARBA" id="ARBA00029731"/>
    </source>
</evidence>
<comment type="caution">
    <text evidence="11">The sequence shown here is derived from an EMBL/GenBank/DDBJ whole genome shotgun (WGS) entry which is preliminary data.</text>
</comment>
<dbReference type="Pfam" id="PF00587">
    <property type="entry name" value="tRNA-synt_2b"/>
    <property type="match status" value="1"/>
</dbReference>
<protein>
    <recommendedName>
        <fullName evidence="1">proline--tRNA ligase</fullName>
        <ecNumber evidence="1">6.1.1.15</ecNumber>
    </recommendedName>
    <alternativeName>
        <fullName evidence="7">Prolyl-tRNA synthetase</fullName>
    </alternativeName>
</protein>
<keyword evidence="5" id="KW-0648">Protein biosynthesis</keyword>
<feature type="region of interest" description="Disordered" evidence="9">
    <location>
        <begin position="1"/>
        <end position="89"/>
    </location>
</feature>
<dbReference type="PROSITE" id="PS50862">
    <property type="entry name" value="AA_TRNA_LIGASE_II"/>
    <property type="match status" value="1"/>
</dbReference>
<evidence type="ECO:0000256" key="2">
    <source>
        <dbReference type="ARBA" id="ARBA00022598"/>
    </source>
</evidence>
<dbReference type="Gene3D" id="3.30.110.30">
    <property type="entry name" value="C-terminal domain of ProRS"/>
    <property type="match status" value="1"/>
</dbReference>
<evidence type="ECO:0000256" key="9">
    <source>
        <dbReference type="SAM" id="MobiDB-lite"/>
    </source>
</evidence>
<dbReference type="InterPro" id="IPR004154">
    <property type="entry name" value="Anticodon-bd"/>
</dbReference>
<dbReference type="EMBL" id="JAPMOS010000063">
    <property type="protein sequence ID" value="KAJ4456699.1"/>
    <property type="molecule type" value="Genomic_DNA"/>
</dbReference>
<organism evidence="11 12">
    <name type="scientific">Paratrimastix pyriformis</name>
    <dbReference type="NCBI Taxonomy" id="342808"/>
    <lineage>
        <taxon>Eukaryota</taxon>
        <taxon>Metamonada</taxon>
        <taxon>Preaxostyla</taxon>
        <taxon>Paratrimastigidae</taxon>
        <taxon>Paratrimastix</taxon>
    </lineage>
</organism>
<dbReference type="NCBIfam" id="TIGR00408">
    <property type="entry name" value="proS_fam_I"/>
    <property type="match status" value="1"/>
</dbReference>